<organism evidence="1 2">
    <name type="scientific">Massilia eburnea</name>
    <dbReference type="NCBI Taxonomy" id="1776165"/>
    <lineage>
        <taxon>Bacteria</taxon>
        <taxon>Pseudomonadati</taxon>
        <taxon>Pseudomonadota</taxon>
        <taxon>Betaproteobacteria</taxon>
        <taxon>Burkholderiales</taxon>
        <taxon>Oxalobacteraceae</taxon>
        <taxon>Telluria group</taxon>
        <taxon>Massilia</taxon>
    </lineage>
</organism>
<proteinExistence type="predicted"/>
<evidence type="ECO:0000313" key="1">
    <source>
        <dbReference type="EMBL" id="MTW11759.1"/>
    </source>
</evidence>
<sequence length="98" mass="11382">MDAQPKHISLEGLSEAEQIQCMFPSAPDWETVPDEVLLELVRTYFQEPSCATSALGYLWRRNHPAARELALWLLSEENADQWLKESAREYLEESDDER</sequence>
<protein>
    <submittedName>
        <fullName evidence="1">Uncharacterized protein</fullName>
    </submittedName>
</protein>
<reference evidence="1 2" key="1">
    <citation type="submission" date="2019-11" db="EMBL/GenBank/DDBJ databases">
        <title>Type strains purchased from KCTC, JCM and DSMZ.</title>
        <authorList>
            <person name="Lu H."/>
        </authorList>
    </citation>
    <scope>NUCLEOTIDE SEQUENCE [LARGE SCALE GENOMIC DNA]</scope>
    <source>
        <strain evidence="1 2">JCM 31587</strain>
    </source>
</reference>
<name>A0A6L6QHM9_9BURK</name>
<dbReference type="OrthoDB" id="9157263at2"/>
<keyword evidence="2" id="KW-1185">Reference proteome</keyword>
<comment type="caution">
    <text evidence="1">The sequence shown here is derived from an EMBL/GenBank/DDBJ whole genome shotgun (WGS) entry which is preliminary data.</text>
</comment>
<gene>
    <name evidence="1" type="ORF">GM658_14225</name>
</gene>
<dbReference type="RefSeq" id="WP_155454708.1">
    <property type="nucleotide sequence ID" value="NZ_WNKX01000009.1"/>
</dbReference>
<dbReference type="Proteomes" id="UP000472320">
    <property type="component" value="Unassembled WGS sequence"/>
</dbReference>
<evidence type="ECO:0000313" key="2">
    <source>
        <dbReference type="Proteomes" id="UP000472320"/>
    </source>
</evidence>
<accession>A0A6L6QHM9</accession>
<dbReference type="EMBL" id="WNKX01000009">
    <property type="protein sequence ID" value="MTW11759.1"/>
    <property type="molecule type" value="Genomic_DNA"/>
</dbReference>
<dbReference type="AlphaFoldDB" id="A0A6L6QHM9"/>